<reference evidence="1 2" key="1">
    <citation type="submission" date="2024-11" db="EMBL/GenBank/DDBJ databases">
        <title>Chromosome-level genome assembly of the freshwater bivalve Anodonta woodiana.</title>
        <authorList>
            <person name="Chen X."/>
        </authorList>
    </citation>
    <scope>NUCLEOTIDE SEQUENCE [LARGE SCALE GENOMIC DNA]</scope>
    <source>
        <strain evidence="1">MN2024</strain>
        <tissue evidence="1">Gills</tissue>
    </source>
</reference>
<dbReference type="Proteomes" id="UP001634394">
    <property type="component" value="Unassembled WGS sequence"/>
</dbReference>
<dbReference type="EMBL" id="JBJQND010000008">
    <property type="protein sequence ID" value="KAL3868092.1"/>
    <property type="molecule type" value="Genomic_DNA"/>
</dbReference>
<keyword evidence="2" id="KW-1185">Reference proteome</keyword>
<feature type="non-terminal residue" evidence="1">
    <location>
        <position position="1"/>
    </location>
</feature>
<comment type="caution">
    <text evidence="1">The sequence shown here is derived from an EMBL/GenBank/DDBJ whole genome shotgun (WGS) entry which is preliminary data.</text>
</comment>
<evidence type="ECO:0000313" key="2">
    <source>
        <dbReference type="Proteomes" id="UP001634394"/>
    </source>
</evidence>
<accession>A0ABD3W2J2</accession>
<feature type="non-terminal residue" evidence="1">
    <location>
        <position position="63"/>
    </location>
</feature>
<evidence type="ECO:0000313" key="1">
    <source>
        <dbReference type="EMBL" id="KAL3868092.1"/>
    </source>
</evidence>
<gene>
    <name evidence="1" type="ORF">ACJMK2_040928</name>
</gene>
<organism evidence="1 2">
    <name type="scientific">Sinanodonta woodiana</name>
    <name type="common">Chinese pond mussel</name>
    <name type="synonym">Anodonta woodiana</name>
    <dbReference type="NCBI Taxonomy" id="1069815"/>
    <lineage>
        <taxon>Eukaryota</taxon>
        <taxon>Metazoa</taxon>
        <taxon>Spiralia</taxon>
        <taxon>Lophotrochozoa</taxon>
        <taxon>Mollusca</taxon>
        <taxon>Bivalvia</taxon>
        <taxon>Autobranchia</taxon>
        <taxon>Heteroconchia</taxon>
        <taxon>Palaeoheterodonta</taxon>
        <taxon>Unionida</taxon>
        <taxon>Unionoidea</taxon>
        <taxon>Unionidae</taxon>
        <taxon>Unioninae</taxon>
        <taxon>Sinanodonta</taxon>
    </lineage>
</organism>
<dbReference type="AlphaFoldDB" id="A0ABD3W2J2"/>
<proteinExistence type="predicted"/>
<protein>
    <submittedName>
        <fullName evidence="1">Uncharacterized protein</fullName>
    </submittedName>
</protein>
<name>A0ABD3W2J2_SINWO</name>
<sequence length="63" mass="7489">NRWFSLNKTNCKIEAYTCTWPPISSPNHEEAFTRLVDKYYIQVILLNRLSNNSAKIEFRPKDI</sequence>